<evidence type="ECO:0000313" key="3">
    <source>
        <dbReference type="EMBL" id="MCT8974878.1"/>
    </source>
</evidence>
<keyword evidence="4" id="KW-1185">Reference proteome</keyword>
<protein>
    <submittedName>
        <fullName evidence="3">Tetratricopeptide repeat protein</fullName>
    </submittedName>
</protein>
<organism evidence="3 4">
    <name type="scientific">Microbaculum marinisediminis</name>
    <dbReference type="NCBI Taxonomy" id="2931392"/>
    <lineage>
        <taxon>Bacteria</taxon>
        <taxon>Pseudomonadati</taxon>
        <taxon>Pseudomonadota</taxon>
        <taxon>Alphaproteobacteria</taxon>
        <taxon>Hyphomicrobiales</taxon>
        <taxon>Tepidamorphaceae</taxon>
        <taxon>Microbaculum</taxon>
    </lineage>
</organism>
<dbReference type="InterPro" id="IPR019734">
    <property type="entry name" value="TPR_rpt"/>
</dbReference>
<dbReference type="EMBL" id="JALIDZ010000016">
    <property type="protein sequence ID" value="MCT8974878.1"/>
    <property type="molecule type" value="Genomic_DNA"/>
</dbReference>
<feature type="region of interest" description="Disordered" evidence="2">
    <location>
        <begin position="1"/>
        <end position="22"/>
    </location>
</feature>
<proteinExistence type="predicted"/>
<evidence type="ECO:0000313" key="4">
    <source>
        <dbReference type="Proteomes" id="UP001320898"/>
    </source>
</evidence>
<feature type="compositionally biased region" description="Gly residues" evidence="2">
    <location>
        <begin position="1"/>
        <end position="15"/>
    </location>
</feature>
<gene>
    <name evidence="3" type="ORF">MUB46_23720</name>
</gene>
<evidence type="ECO:0000256" key="1">
    <source>
        <dbReference type="PROSITE-ProRule" id="PRU00339"/>
    </source>
</evidence>
<name>A0AAW5R869_9HYPH</name>
<reference evidence="3 4" key="1">
    <citation type="submission" date="2022-04" db="EMBL/GenBank/DDBJ databases">
        <authorList>
            <person name="Ye Y.-Q."/>
            <person name="Du Z.-J."/>
        </authorList>
    </citation>
    <scope>NUCLEOTIDE SEQUENCE [LARGE SCALE GENOMIC DNA]</scope>
    <source>
        <strain evidence="3 4">A6E488</strain>
    </source>
</reference>
<sequence length="165" mass="17867">MPGGAVAAGGGGGESGPIKSCPRGQIFDGRTGQCIKQSSTAIDDTSRYAYGSWLARTGRYGEAIEVLSLVENKDDPRVLNYLGYANRQLGRFEVGLGFYRQALAADPDYVKAREYLGEAYLVLERPELAREQLREIGSRCGTGCEEYALLAEAIADYDAALARRS</sequence>
<accession>A0AAW5R869</accession>
<dbReference type="PROSITE" id="PS50005">
    <property type="entry name" value="TPR"/>
    <property type="match status" value="1"/>
</dbReference>
<dbReference type="AlphaFoldDB" id="A0AAW5R869"/>
<dbReference type="RefSeq" id="WP_261618465.1">
    <property type="nucleotide sequence ID" value="NZ_JALIDZ010000016.1"/>
</dbReference>
<dbReference type="Gene3D" id="1.25.40.10">
    <property type="entry name" value="Tetratricopeptide repeat domain"/>
    <property type="match status" value="1"/>
</dbReference>
<dbReference type="Pfam" id="PF13432">
    <property type="entry name" value="TPR_16"/>
    <property type="match status" value="1"/>
</dbReference>
<feature type="repeat" description="TPR" evidence="1">
    <location>
        <begin position="76"/>
        <end position="109"/>
    </location>
</feature>
<dbReference type="Proteomes" id="UP001320898">
    <property type="component" value="Unassembled WGS sequence"/>
</dbReference>
<dbReference type="SUPFAM" id="SSF48452">
    <property type="entry name" value="TPR-like"/>
    <property type="match status" value="1"/>
</dbReference>
<dbReference type="InterPro" id="IPR011990">
    <property type="entry name" value="TPR-like_helical_dom_sf"/>
</dbReference>
<keyword evidence="1" id="KW-0802">TPR repeat</keyword>
<comment type="caution">
    <text evidence="3">The sequence shown here is derived from an EMBL/GenBank/DDBJ whole genome shotgun (WGS) entry which is preliminary data.</text>
</comment>
<evidence type="ECO:0000256" key="2">
    <source>
        <dbReference type="SAM" id="MobiDB-lite"/>
    </source>
</evidence>